<accession>A0A9Q8VC69</accession>
<protein>
    <submittedName>
        <fullName evidence="1">Uncharacterized protein</fullName>
    </submittedName>
</protein>
<dbReference type="GeneID" id="72067661"/>
<dbReference type="Proteomes" id="UP000829364">
    <property type="component" value="Chromosome 5"/>
</dbReference>
<organism evidence="1 2">
    <name type="scientific">Purpureocillium takamizusanense</name>
    <dbReference type="NCBI Taxonomy" id="2060973"/>
    <lineage>
        <taxon>Eukaryota</taxon>
        <taxon>Fungi</taxon>
        <taxon>Dikarya</taxon>
        <taxon>Ascomycota</taxon>
        <taxon>Pezizomycotina</taxon>
        <taxon>Sordariomycetes</taxon>
        <taxon>Hypocreomycetidae</taxon>
        <taxon>Hypocreales</taxon>
        <taxon>Ophiocordycipitaceae</taxon>
        <taxon>Purpureocillium</taxon>
    </lineage>
</organism>
<dbReference type="EMBL" id="CP086358">
    <property type="protein sequence ID" value="UNI19532.1"/>
    <property type="molecule type" value="Genomic_DNA"/>
</dbReference>
<dbReference type="AlphaFoldDB" id="A0A9Q8VC69"/>
<dbReference type="OrthoDB" id="6614653at2759"/>
<keyword evidence="2" id="KW-1185">Reference proteome</keyword>
<evidence type="ECO:0000313" key="2">
    <source>
        <dbReference type="Proteomes" id="UP000829364"/>
    </source>
</evidence>
<feature type="non-terminal residue" evidence="1">
    <location>
        <position position="103"/>
    </location>
</feature>
<name>A0A9Q8VC69_9HYPO</name>
<evidence type="ECO:0000313" key="1">
    <source>
        <dbReference type="EMBL" id="UNI19532.1"/>
    </source>
</evidence>
<reference evidence="1" key="1">
    <citation type="submission" date="2021-11" db="EMBL/GenBank/DDBJ databases">
        <title>Purpureocillium_takamizusanense_genome.</title>
        <authorList>
            <person name="Nguyen N.-H."/>
        </authorList>
    </citation>
    <scope>NUCLEOTIDE SEQUENCE</scope>
    <source>
        <strain evidence="1">PT3</strain>
    </source>
</reference>
<sequence>MASTASNIIPNDPMLVQLLKVVRRTTEPMIHDGYGFDKTYADLLGDVIQTRNLLRTRLPPAALDSEGLVQKSRPYVIILANSGYEFIVGFFAIRAIGGACIPL</sequence>
<proteinExistence type="predicted"/>
<gene>
    <name evidence="1" type="ORF">JDV02_005712</name>
</gene>
<dbReference type="KEGG" id="ptkz:JDV02_005712"/>
<dbReference type="RefSeq" id="XP_047843013.1">
    <property type="nucleotide sequence ID" value="XM_047987029.1"/>
</dbReference>